<reference evidence="1 2" key="1">
    <citation type="submission" date="2008-10" db="EMBL/GenBank/DDBJ databases">
        <title>Draft genome sequence of Desulvovibrio piger (ATCC 29098).</title>
        <authorList>
            <person name="Sudarsanam P."/>
            <person name="Ley R."/>
            <person name="Guruge J."/>
            <person name="Turnbaugh P.J."/>
            <person name="Mahowald M."/>
            <person name="Liep D."/>
            <person name="Gordon J."/>
        </authorList>
    </citation>
    <scope>NUCLEOTIDE SEQUENCE [LARGE SCALE GENOMIC DNA]</scope>
    <source>
        <strain evidence="1 2">ATCC 29098</strain>
    </source>
</reference>
<evidence type="ECO:0000313" key="1">
    <source>
        <dbReference type="EMBL" id="EEB34006.1"/>
    </source>
</evidence>
<proteinExistence type="predicted"/>
<accession>B6WSI3</accession>
<dbReference type="AlphaFoldDB" id="B6WSI3"/>
<protein>
    <submittedName>
        <fullName evidence="1">Uncharacterized protein</fullName>
    </submittedName>
</protein>
<evidence type="ECO:0000313" key="2">
    <source>
        <dbReference type="Proteomes" id="UP000003676"/>
    </source>
</evidence>
<name>B6WSI3_9BACT</name>
<dbReference type="Proteomes" id="UP000003676">
    <property type="component" value="Unassembled WGS sequence"/>
</dbReference>
<organism evidence="1 2">
    <name type="scientific">Desulfovibrio piger ATCC 29098</name>
    <dbReference type="NCBI Taxonomy" id="411464"/>
    <lineage>
        <taxon>Bacteria</taxon>
        <taxon>Pseudomonadati</taxon>
        <taxon>Thermodesulfobacteriota</taxon>
        <taxon>Desulfovibrionia</taxon>
        <taxon>Desulfovibrionales</taxon>
        <taxon>Desulfovibrionaceae</taxon>
        <taxon>Desulfovibrio</taxon>
    </lineage>
</organism>
<gene>
    <name evidence="1" type="ORF">DESPIG_00972</name>
</gene>
<reference evidence="1 2" key="2">
    <citation type="submission" date="2008-10" db="EMBL/GenBank/DDBJ databases">
        <authorList>
            <person name="Fulton L."/>
            <person name="Clifton S."/>
            <person name="Fulton B."/>
            <person name="Xu J."/>
            <person name="Minx P."/>
            <person name="Pepin K.H."/>
            <person name="Johnson M."/>
            <person name="Bhonagiri V."/>
            <person name="Nash W.E."/>
            <person name="Mardis E.R."/>
            <person name="Wilson R.K."/>
        </authorList>
    </citation>
    <scope>NUCLEOTIDE SEQUENCE [LARGE SCALE GENOMIC DNA]</scope>
    <source>
        <strain evidence="1 2">ATCC 29098</strain>
    </source>
</reference>
<dbReference type="EMBL" id="ABXU01000027">
    <property type="protein sequence ID" value="EEB34006.1"/>
    <property type="molecule type" value="Genomic_DNA"/>
</dbReference>
<dbReference type="HOGENOM" id="CLU_3167288_0_0_7"/>
<sequence length="47" mass="5631">MLFLALRWIINPFSGFGLPPWPESRRRQDSLQLVETASNFRYIYSQK</sequence>
<comment type="caution">
    <text evidence="1">The sequence shown here is derived from an EMBL/GenBank/DDBJ whole genome shotgun (WGS) entry which is preliminary data.</text>
</comment>